<dbReference type="AlphaFoldDB" id="B4Q9I3"/>
<feature type="compositionally biased region" description="Polar residues" evidence="1">
    <location>
        <begin position="1"/>
        <end position="21"/>
    </location>
</feature>
<accession>B4Q9I3</accession>
<evidence type="ECO:0000313" key="3">
    <source>
        <dbReference type="Proteomes" id="UP000000304"/>
    </source>
</evidence>
<feature type="region of interest" description="Disordered" evidence="1">
    <location>
        <begin position="1"/>
        <end position="29"/>
    </location>
</feature>
<protein>
    <submittedName>
        <fullName evidence="2">GD24192</fullName>
    </submittedName>
</protein>
<name>B4Q9I3_DROSI</name>
<sequence length="89" mass="9504">MNRDSSAQGLWSGSANENENGTADYAKERDAHQAIECSESCSCNAATRRMLNGGVKALNQSAGGLELNLEPNLQLKTLPAICPLEWPAN</sequence>
<keyword evidence="3" id="KW-1185">Reference proteome</keyword>
<organism evidence="2 3">
    <name type="scientific">Drosophila simulans</name>
    <name type="common">Fruit fly</name>
    <dbReference type="NCBI Taxonomy" id="7240"/>
    <lineage>
        <taxon>Eukaryota</taxon>
        <taxon>Metazoa</taxon>
        <taxon>Ecdysozoa</taxon>
        <taxon>Arthropoda</taxon>
        <taxon>Hexapoda</taxon>
        <taxon>Insecta</taxon>
        <taxon>Pterygota</taxon>
        <taxon>Neoptera</taxon>
        <taxon>Endopterygota</taxon>
        <taxon>Diptera</taxon>
        <taxon>Brachycera</taxon>
        <taxon>Muscomorpha</taxon>
        <taxon>Ephydroidea</taxon>
        <taxon>Drosophilidae</taxon>
        <taxon>Drosophila</taxon>
        <taxon>Sophophora</taxon>
    </lineage>
</organism>
<proteinExistence type="predicted"/>
<dbReference type="HOGENOM" id="CLU_2457174_0_0_1"/>
<gene>
    <name evidence="2" type="primary">Dsim\GD24192</name>
    <name evidence="2" type="ORF">Dsim_GD24192</name>
</gene>
<dbReference type="Proteomes" id="UP000000304">
    <property type="component" value="Chromosome 2L"/>
</dbReference>
<reference evidence="2 3" key="1">
    <citation type="journal article" date="2007" name="Nature">
        <title>Evolution of genes and genomes on the Drosophila phylogeny.</title>
        <authorList>
            <consortium name="Drosophila 12 Genomes Consortium"/>
            <person name="Clark A.G."/>
            <person name="Eisen M.B."/>
            <person name="Smith D.R."/>
            <person name="Bergman C.M."/>
            <person name="Oliver B."/>
            <person name="Markow T.A."/>
            <person name="Kaufman T.C."/>
            <person name="Kellis M."/>
            <person name="Gelbart W."/>
            <person name="Iyer V.N."/>
            <person name="Pollard D.A."/>
            <person name="Sackton T.B."/>
            <person name="Larracuente A.M."/>
            <person name="Singh N.D."/>
            <person name="Abad J.P."/>
            <person name="Abt D.N."/>
            <person name="Adryan B."/>
            <person name="Aguade M."/>
            <person name="Akashi H."/>
            <person name="Anderson W.W."/>
            <person name="Aquadro C.F."/>
            <person name="Ardell D.H."/>
            <person name="Arguello R."/>
            <person name="Artieri C.G."/>
            <person name="Barbash D.A."/>
            <person name="Barker D."/>
            <person name="Barsanti P."/>
            <person name="Batterham P."/>
            <person name="Batzoglou S."/>
            <person name="Begun D."/>
            <person name="Bhutkar A."/>
            <person name="Blanco E."/>
            <person name="Bosak S.A."/>
            <person name="Bradley R.K."/>
            <person name="Brand A.D."/>
            <person name="Brent M.R."/>
            <person name="Brooks A.N."/>
            <person name="Brown R.H."/>
            <person name="Butlin R.K."/>
            <person name="Caggese C."/>
            <person name="Calvi B.R."/>
            <person name="Bernardo de Carvalho A."/>
            <person name="Caspi A."/>
            <person name="Castrezana S."/>
            <person name="Celniker S.E."/>
            <person name="Chang J.L."/>
            <person name="Chapple C."/>
            <person name="Chatterji S."/>
            <person name="Chinwalla A."/>
            <person name="Civetta A."/>
            <person name="Clifton S.W."/>
            <person name="Comeron J.M."/>
            <person name="Costello J.C."/>
            <person name="Coyne J.A."/>
            <person name="Daub J."/>
            <person name="David R.G."/>
            <person name="Delcher A.L."/>
            <person name="Delehaunty K."/>
            <person name="Do C.B."/>
            <person name="Ebling H."/>
            <person name="Edwards K."/>
            <person name="Eickbush T."/>
            <person name="Evans J.D."/>
            <person name="Filipski A."/>
            <person name="Findeiss S."/>
            <person name="Freyhult E."/>
            <person name="Fulton L."/>
            <person name="Fulton R."/>
            <person name="Garcia A.C."/>
            <person name="Gardiner A."/>
            <person name="Garfield D.A."/>
            <person name="Garvin B.E."/>
            <person name="Gibson G."/>
            <person name="Gilbert D."/>
            <person name="Gnerre S."/>
            <person name="Godfrey J."/>
            <person name="Good R."/>
            <person name="Gotea V."/>
            <person name="Gravely B."/>
            <person name="Greenberg A.J."/>
            <person name="Griffiths-Jones S."/>
            <person name="Gross S."/>
            <person name="Guigo R."/>
            <person name="Gustafson E.A."/>
            <person name="Haerty W."/>
            <person name="Hahn M.W."/>
            <person name="Halligan D.L."/>
            <person name="Halpern A.L."/>
            <person name="Halter G.M."/>
            <person name="Han M.V."/>
            <person name="Heger A."/>
            <person name="Hillier L."/>
            <person name="Hinrichs A.S."/>
            <person name="Holmes I."/>
            <person name="Hoskins R.A."/>
            <person name="Hubisz M.J."/>
            <person name="Hultmark D."/>
            <person name="Huntley M.A."/>
            <person name="Jaffe D.B."/>
            <person name="Jagadeeshan S."/>
            <person name="Jeck W.R."/>
            <person name="Johnson J."/>
            <person name="Jones C.D."/>
            <person name="Jordan W.C."/>
            <person name="Karpen G.H."/>
            <person name="Kataoka E."/>
            <person name="Keightley P.D."/>
            <person name="Kheradpour P."/>
            <person name="Kirkness E.F."/>
            <person name="Koerich L.B."/>
            <person name="Kristiansen K."/>
            <person name="Kudrna D."/>
            <person name="Kulathinal R.J."/>
            <person name="Kumar S."/>
            <person name="Kwok R."/>
            <person name="Lander E."/>
            <person name="Langley C.H."/>
            <person name="Lapoint R."/>
            <person name="Lazzaro B.P."/>
            <person name="Lee S.J."/>
            <person name="Levesque L."/>
            <person name="Li R."/>
            <person name="Lin C.F."/>
            <person name="Lin M.F."/>
            <person name="Lindblad-Toh K."/>
            <person name="Llopart A."/>
            <person name="Long M."/>
            <person name="Low L."/>
            <person name="Lozovsky E."/>
            <person name="Lu J."/>
            <person name="Luo M."/>
            <person name="Machado C.A."/>
            <person name="Makalowski W."/>
            <person name="Marzo M."/>
            <person name="Matsuda M."/>
            <person name="Matzkin L."/>
            <person name="McAllister B."/>
            <person name="McBride C.S."/>
            <person name="McKernan B."/>
            <person name="McKernan K."/>
            <person name="Mendez-Lago M."/>
            <person name="Minx P."/>
            <person name="Mollenhauer M.U."/>
            <person name="Montooth K."/>
            <person name="Mount S.M."/>
            <person name="Mu X."/>
            <person name="Myers E."/>
            <person name="Negre B."/>
            <person name="Newfeld S."/>
            <person name="Nielsen R."/>
            <person name="Noor M.A."/>
            <person name="O'Grady P."/>
            <person name="Pachter L."/>
            <person name="Papaceit M."/>
            <person name="Parisi M.J."/>
            <person name="Parisi M."/>
            <person name="Parts L."/>
            <person name="Pedersen J.S."/>
            <person name="Pesole G."/>
            <person name="Phillippy A.M."/>
            <person name="Ponting C.P."/>
            <person name="Pop M."/>
            <person name="Porcelli D."/>
            <person name="Powell J.R."/>
            <person name="Prohaska S."/>
            <person name="Pruitt K."/>
            <person name="Puig M."/>
            <person name="Quesneville H."/>
            <person name="Ram K.R."/>
            <person name="Rand D."/>
            <person name="Rasmussen M.D."/>
            <person name="Reed L.K."/>
            <person name="Reenan R."/>
            <person name="Reily A."/>
            <person name="Remington K.A."/>
            <person name="Rieger T.T."/>
            <person name="Ritchie M.G."/>
            <person name="Robin C."/>
            <person name="Rogers Y.H."/>
            <person name="Rohde C."/>
            <person name="Rozas J."/>
            <person name="Rubenfield M.J."/>
            <person name="Ruiz A."/>
            <person name="Russo S."/>
            <person name="Salzberg S.L."/>
            <person name="Sanchez-Gracia A."/>
            <person name="Saranga D.J."/>
            <person name="Sato H."/>
            <person name="Schaeffer S.W."/>
            <person name="Schatz M.C."/>
            <person name="Schlenke T."/>
            <person name="Schwartz R."/>
            <person name="Segarra C."/>
            <person name="Singh R.S."/>
            <person name="Sirot L."/>
            <person name="Sirota M."/>
            <person name="Sisneros N.B."/>
            <person name="Smith C.D."/>
            <person name="Smith T.F."/>
            <person name="Spieth J."/>
            <person name="Stage D.E."/>
            <person name="Stark A."/>
            <person name="Stephan W."/>
            <person name="Strausberg R.L."/>
            <person name="Strempel S."/>
            <person name="Sturgill D."/>
            <person name="Sutton G."/>
            <person name="Sutton G.G."/>
            <person name="Tao W."/>
            <person name="Teichmann S."/>
            <person name="Tobari Y.N."/>
            <person name="Tomimura Y."/>
            <person name="Tsolas J.M."/>
            <person name="Valente V.L."/>
            <person name="Venter E."/>
            <person name="Venter J.C."/>
            <person name="Vicario S."/>
            <person name="Vieira F.G."/>
            <person name="Vilella A.J."/>
            <person name="Villasante A."/>
            <person name="Walenz B."/>
            <person name="Wang J."/>
            <person name="Wasserman M."/>
            <person name="Watts T."/>
            <person name="Wilson D."/>
            <person name="Wilson R.K."/>
            <person name="Wing R.A."/>
            <person name="Wolfner M.F."/>
            <person name="Wong A."/>
            <person name="Wong G.K."/>
            <person name="Wu C.I."/>
            <person name="Wu G."/>
            <person name="Yamamoto D."/>
            <person name="Yang H.P."/>
            <person name="Yang S.P."/>
            <person name="Yorke J.A."/>
            <person name="Yoshida K."/>
            <person name="Zdobnov E."/>
            <person name="Zhang P."/>
            <person name="Zhang Y."/>
            <person name="Zimin A.V."/>
            <person name="Baldwin J."/>
            <person name="Abdouelleil A."/>
            <person name="Abdulkadir J."/>
            <person name="Abebe A."/>
            <person name="Abera B."/>
            <person name="Abreu J."/>
            <person name="Acer S.C."/>
            <person name="Aftuck L."/>
            <person name="Alexander A."/>
            <person name="An P."/>
            <person name="Anderson E."/>
            <person name="Anderson S."/>
            <person name="Arachi H."/>
            <person name="Azer M."/>
            <person name="Bachantsang P."/>
            <person name="Barry A."/>
            <person name="Bayul T."/>
            <person name="Berlin A."/>
            <person name="Bessette D."/>
            <person name="Bloom T."/>
            <person name="Blye J."/>
            <person name="Boguslavskiy L."/>
            <person name="Bonnet C."/>
            <person name="Boukhgalter B."/>
            <person name="Bourzgui I."/>
            <person name="Brown A."/>
            <person name="Cahill P."/>
            <person name="Channer S."/>
            <person name="Cheshatsang Y."/>
            <person name="Chuda L."/>
            <person name="Citroen M."/>
            <person name="Collymore A."/>
            <person name="Cooke P."/>
            <person name="Costello M."/>
            <person name="D'Aco K."/>
            <person name="Daza R."/>
            <person name="De Haan G."/>
            <person name="DeGray S."/>
            <person name="DeMaso C."/>
            <person name="Dhargay N."/>
            <person name="Dooley K."/>
            <person name="Dooley E."/>
            <person name="Doricent M."/>
            <person name="Dorje P."/>
            <person name="Dorjee K."/>
            <person name="Dupes A."/>
            <person name="Elong R."/>
            <person name="Falk J."/>
            <person name="Farina A."/>
            <person name="Faro S."/>
            <person name="Ferguson D."/>
            <person name="Fisher S."/>
            <person name="Foley C.D."/>
            <person name="Franke A."/>
            <person name="Friedrich D."/>
            <person name="Gadbois L."/>
            <person name="Gearin G."/>
            <person name="Gearin C.R."/>
            <person name="Giannoukos G."/>
            <person name="Goode T."/>
            <person name="Graham J."/>
            <person name="Grandbois E."/>
            <person name="Grewal S."/>
            <person name="Gyaltsen K."/>
            <person name="Hafez N."/>
            <person name="Hagos B."/>
            <person name="Hall J."/>
            <person name="Henson C."/>
            <person name="Hollinger A."/>
            <person name="Honan T."/>
            <person name="Huard M.D."/>
            <person name="Hughes L."/>
            <person name="Hurhula B."/>
            <person name="Husby M.E."/>
            <person name="Kamat A."/>
            <person name="Kanga B."/>
            <person name="Kashin S."/>
            <person name="Khazanovich D."/>
            <person name="Kisner P."/>
            <person name="Lance K."/>
            <person name="Lara M."/>
            <person name="Lee W."/>
            <person name="Lennon N."/>
            <person name="Letendre F."/>
            <person name="LeVine R."/>
            <person name="Lipovsky A."/>
            <person name="Liu X."/>
            <person name="Liu J."/>
            <person name="Liu S."/>
            <person name="Lokyitsang T."/>
            <person name="Lokyitsang Y."/>
            <person name="Lubonja R."/>
            <person name="Lui A."/>
            <person name="MacDonald P."/>
            <person name="Magnisalis V."/>
            <person name="Maru K."/>
            <person name="Matthews C."/>
            <person name="McCusker W."/>
            <person name="McDonough S."/>
            <person name="Mehta T."/>
            <person name="Meldrim J."/>
            <person name="Meneus L."/>
            <person name="Mihai O."/>
            <person name="Mihalev A."/>
            <person name="Mihova T."/>
            <person name="Mittelman R."/>
            <person name="Mlenga V."/>
            <person name="Montmayeur A."/>
            <person name="Mulrain L."/>
            <person name="Navidi A."/>
            <person name="Naylor J."/>
            <person name="Negash T."/>
            <person name="Nguyen T."/>
            <person name="Nguyen N."/>
            <person name="Nicol R."/>
            <person name="Norbu C."/>
            <person name="Norbu N."/>
            <person name="Novod N."/>
            <person name="O'Neill B."/>
            <person name="Osman S."/>
            <person name="Markiewicz E."/>
            <person name="Oyono O.L."/>
            <person name="Patti C."/>
            <person name="Phunkhang P."/>
            <person name="Pierre F."/>
            <person name="Priest M."/>
            <person name="Raghuraman S."/>
            <person name="Rege F."/>
            <person name="Reyes R."/>
            <person name="Rise C."/>
            <person name="Rogov P."/>
            <person name="Ross K."/>
            <person name="Ryan E."/>
            <person name="Settipalli S."/>
            <person name="Shea T."/>
            <person name="Sherpa N."/>
            <person name="Shi L."/>
            <person name="Shih D."/>
            <person name="Sparrow T."/>
            <person name="Spaulding J."/>
            <person name="Stalker J."/>
            <person name="Stange-Thomann N."/>
            <person name="Stavropoulos S."/>
            <person name="Stone C."/>
            <person name="Strader C."/>
            <person name="Tesfaye S."/>
            <person name="Thomson T."/>
            <person name="Thoulutsang Y."/>
            <person name="Thoulutsang D."/>
            <person name="Topham K."/>
            <person name="Topping I."/>
            <person name="Tsamla T."/>
            <person name="Vassiliev H."/>
            <person name="Vo A."/>
            <person name="Wangchuk T."/>
            <person name="Wangdi T."/>
            <person name="Weiand M."/>
            <person name="Wilkinson J."/>
            <person name="Wilson A."/>
            <person name="Yadav S."/>
            <person name="Young G."/>
            <person name="Yu Q."/>
            <person name="Zembek L."/>
            <person name="Zhong D."/>
            <person name="Zimmer A."/>
            <person name="Zwirko Z."/>
            <person name="Jaffe D.B."/>
            <person name="Alvarez P."/>
            <person name="Brockman W."/>
            <person name="Butler J."/>
            <person name="Chin C."/>
            <person name="Gnerre S."/>
            <person name="Grabherr M."/>
            <person name="Kleber M."/>
            <person name="Mauceli E."/>
            <person name="MacCallum I."/>
        </authorList>
    </citation>
    <scope>NUCLEOTIDE SEQUENCE [LARGE SCALE GENOMIC DNA]</scope>
    <source>
        <strain evidence="3">white501</strain>
    </source>
</reference>
<dbReference type="EMBL" id="CM000361">
    <property type="protein sequence ID" value="EDX05490.1"/>
    <property type="molecule type" value="Genomic_DNA"/>
</dbReference>
<evidence type="ECO:0000256" key="1">
    <source>
        <dbReference type="SAM" id="MobiDB-lite"/>
    </source>
</evidence>
<evidence type="ECO:0000313" key="2">
    <source>
        <dbReference type="EMBL" id="EDX05490.1"/>
    </source>
</evidence>